<dbReference type="Gene3D" id="1.10.10.60">
    <property type="entry name" value="Homeodomain-like"/>
    <property type="match status" value="1"/>
</dbReference>
<keyword evidence="1" id="KW-0547">Nucleotide-binding</keyword>
<feature type="domain" description="Response regulatory" evidence="8">
    <location>
        <begin position="5"/>
        <end position="118"/>
    </location>
</feature>
<sequence length="466" mass="52621">MEAKKILIVDDELSVRESMRMIFKNEYEVLMAGNGKLALKIINEQPPDLVFLDIIMPGEDGIEVLKKIKEISNKVIVIMLTATKTIKTVVSAMKLGAYDYVTKPFDIDEIKLIINKALKNQGMEQEIQYLNRFDNFIKGDSQRNYTFDNIISNTKEMKDIFNIIEQVADSKATVLIFGESGTGKELIARAIHYNSIRKGFPFVAINCAAIPETLIESELFGYEKGAFTDASAKRIGQFEMADKGTLFLDEISELSSATQAKILRVLQEMEFIRVGGVKPVKVDVRVIVATNRDLEKEVSEGRFRSDLFYRINVVPIFIPPLRERKGDIPLLVDYFLSRISSGVKNMKKQISKEALELFVAYDWPGNVRELENVIERLVALTPKNIIDKDDLPANILIGQKVNKLKGDVLGGSIAFNEAEQEFEQEIILNALKKSNFVQTKAANLLGISRRVLKYKMDKYGIEGSEN</sequence>
<keyword evidence="5" id="KW-0804">Transcription</keyword>
<evidence type="ECO:0000256" key="6">
    <source>
        <dbReference type="PROSITE-ProRule" id="PRU00169"/>
    </source>
</evidence>
<dbReference type="PROSITE" id="PS00675">
    <property type="entry name" value="SIGMA54_INTERACT_1"/>
    <property type="match status" value="1"/>
</dbReference>
<dbReference type="GO" id="GO:0006355">
    <property type="term" value="P:regulation of DNA-templated transcription"/>
    <property type="evidence" value="ECO:0007669"/>
    <property type="project" value="InterPro"/>
</dbReference>
<dbReference type="EMBL" id="MGDF01000039">
    <property type="protein sequence ID" value="OGL46664.1"/>
    <property type="molecule type" value="Genomic_DNA"/>
</dbReference>
<dbReference type="InterPro" id="IPR027417">
    <property type="entry name" value="P-loop_NTPase"/>
</dbReference>
<name>A0A1F7S086_9BACT</name>
<dbReference type="Pfam" id="PF00158">
    <property type="entry name" value="Sigma54_activat"/>
    <property type="match status" value="1"/>
</dbReference>
<dbReference type="PROSITE" id="PS00676">
    <property type="entry name" value="SIGMA54_INTERACT_2"/>
    <property type="match status" value="1"/>
</dbReference>
<gene>
    <name evidence="9" type="ORF">A2149_01950</name>
</gene>
<organism evidence="9 10">
    <name type="scientific">Candidatus Schekmanbacteria bacterium RBG_16_38_11</name>
    <dbReference type="NCBI Taxonomy" id="1817880"/>
    <lineage>
        <taxon>Bacteria</taxon>
        <taxon>Candidatus Schekmaniibacteriota</taxon>
    </lineage>
</organism>
<dbReference type="PROSITE" id="PS50110">
    <property type="entry name" value="RESPONSE_REGULATORY"/>
    <property type="match status" value="1"/>
</dbReference>
<dbReference type="SMART" id="SM00448">
    <property type="entry name" value="REC"/>
    <property type="match status" value="1"/>
</dbReference>
<dbReference type="InterPro" id="IPR003593">
    <property type="entry name" value="AAA+_ATPase"/>
</dbReference>
<dbReference type="InterPro" id="IPR025944">
    <property type="entry name" value="Sigma_54_int_dom_CS"/>
</dbReference>
<evidence type="ECO:0000256" key="5">
    <source>
        <dbReference type="ARBA" id="ARBA00023163"/>
    </source>
</evidence>
<dbReference type="SUPFAM" id="SSF46689">
    <property type="entry name" value="Homeodomain-like"/>
    <property type="match status" value="1"/>
</dbReference>
<keyword evidence="6" id="KW-0597">Phosphoprotein</keyword>
<proteinExistence type="predicted"/>
<feature type="modified residue" description="4-aspartylphosphate" evidence="6">
    <location>
        <position position="53"/>
    </location>
</feature>
<dbReference type="InterPro" id="IPR001789">
    <property type="entry name" value="Sig_transdc_resp-reg_receiver"/>
</dbReference>
<dbReference type="PANTHER" id="PTHR32071">
    <property type="entry name" value="TRANSCRIPTIONAL REGULATORY PROTEIN"/>
    <property type="match status" value="1"/>
</dbReference>
<evidence type="ECO:0000256" key="2">
    <source>
        <dbReference type="ARBA" id="ARBA00022840"/>
    </source>
</evidence>
<dbReference type="SUPFAM" id="SSF52172">
    <property type="entry name" value="CheY-like"/>
    <property type="match status" value="1"/>
</dbReference>
<keyword evidence="3" id="KW-0805">Transcription regulation</keyword>
<keyword evidence="4" id="KW-0238">DNA-binding</keyword>
<dbReference type="PROSITE" id="PS00688">
    <property type="entry name" value="SIGMA54_INTERACT_3"/>
    <property type="match status" value="1"/>
</dbReference>
<dbReference type="GO" id="GO:0000160">
    <property type="term" value="P:phosphorelay signal transduction system"/>
    <property type="evidence" value="ECO:0007669"/>
    <property type="project" value="InterPro"/>
</dbReference>
<evidence type="ECO:0008006" key="11">
    <source>
        <dbReference type="Google" id="ProtNLM"/>
    </source>
</evidence>
<dbReference type="GO" id="GO:0043565">
    <property type="term" value="F:sequence-specific DNA binding"/>
    <property type="evidence" value="ECO:0007669"/>
    <property type="project" value="InterPro"/>
</dbReference>
<dbReference type="Proteomes" id="UP000178435">
    <property type="component" value="Unassembled WGS sequence"/>
</dbReference>
<evidence type="ECO:0000313" key="9">
    <source>
        <dbReference type="EMBL" id="OGL46664.1"/>
    </source>
</evidence>
<comment type="caution">
    <text evidence="9">The sequence shown here is derived from an EMBL/GenBank/DDBJ whole genome shotgun (WGS) entry which is preliminary data.</text>
</comment>
<dbReference type="SUPFAM" id="SSF52540">
    <property type="entry name" value="P-loop containing nucleoside triphosphate hydrolases"/>
    <property type="match status" value="1"/>
</dbReference>
<dbReference type="PRINTS" id="PR01590">
    <property type="entry name" value="HTHFIS"/>
</dbReference>
<dbReference type="PROSITE" id="PS50045">
    <property type="entry name" value="SIGMA54_INTERACT_4"/>
    <property type="match status" value="1"/>
</dbReference>
<keyword evidence="2" id="KW-0067">ATP-binding</keyword>
<dbReference type="FunFam" id="3.40.50.300:FF:000006">
    <property type="entry name" value="DNA-binding transcriptional regulator NtrC"/>
    <property type="match status" value="1"/>
</dbReference>
<dbReference type="CDD" id="cd00009">
    <property type="entry name" value="AAA"/>
    <property type="match status" value="1"/>
</dbReference>
<evidence type="ECO:0000259" key="7">
    <source>
        <dbReference type="PROSITE" id="PS50045"/>
    </source>
</evidence>
<dbReference type="InterPro" id="IPR002197">
    <property type="entry name" value="HTH_Fis"/>
</dbReference>
<dbReference type="InterPro" id="IPR058031">
    <property type="entry name" value="AAA_lid_NorR"/>
</dbReference>
<dbReference type="Gene3D" id="3.40.50.300">
    <property type="entry name" value="P-loop containing nucleotide triphosphate hydrolases"/>
    <property type="match status" value="1"/>
</dbReference>
<evidence type="ECO:0000256" key="1">
    <source>
        <dbReference type="ARBA" id="ARBA00022741"/>
    </source>
</evidence>
<reference evidence="9 10" key="1">
    <citation type="journal article" date="2016" name="Nat. Commun.">
        <title>Thousands of microbial genomes shed light on interconnected biogeochemical processes in an aquifer system.</title>
        <authorList>
            <person name="Anantharaman K."/>
            <person name="Brown C.T."/>
            <person name="Hug L.A."/>
            <person name="Sharon I."/>
            <person name="Castelle C.J."/>
            <person name="Probst A.J."/>
            <person name="Thomas B.C."/>
            <person name="Singh A."/>
            <person name="Wilkins M.J."/>
            <person name="Karaoz U."/>
            <person name="Brodie E.L."/>
            <person name="Williams K.H."/>
            <person name="Hubbard S.S."/>
            <person name="Banfield J.F."/>
        </authorList>
    </citation>
    <scope>NUCLEOTIDE SEQUENCE [LARGE SCALE GENOMIC DNA]</scope>
</reference>
<dbReference type="Pfam" id="PF25601">
    <property type="entry name" value="AAA_lid_14"/>
    <property type="match status" value="1"/>
</dbReference>
<dbReference type="Pfam" id="PF00072">
    <property type="entry name" value="Response_reg"/>
    <property type="match status" value="1"/>
</dbReference>
<dbReference type="AlphaFoldDB" id="A0A1F7S086"/>
<dbReference type="SMART" id="SM00382">
    <property type="entry name" value="AAA"/>
    <property type="match status" value="1"/>
</dbReference>
<feature type="domain" description="Sigma-54 factor interaction" evidence="7">
    <location>
        <begin position="150"/>
        <end position="379"/>
    </location>
</feature>
<dbReference type="GO" id="GO:0005524">
    <property type="term" value="F:ATP binding"/>
    <property type="evidence" value="ECO:0007669"/>
    <property type="project" value="UniProtKB-KW"/>
</dbReference>
<dbReference type="InterPro" id="IPR025943">
    <property type="entry name" value="Sigma_54_int_dom_ATP-bd_2"/>
</dbReference>
<accession>A0A1F7S086</accession>
<dbReference type="Gene3D" id="1.10.8.60">
    <property type="match status" value="1"/>
</dbReference>
<dbReference type="InterPro" id="IPR011006">
    <property type="entry name" value="CheY-like_superfamily"/>
</dbReference>
<evidence type="ECO:0000259" key="8">
    <source>
        <dbReference type="PROSITE" id="PS50110"/>
    </source>
</evidence>
<dbReference type="InterPro" id="IPR025662">
    <property type="entry name" value="Sigma_54_int_dom_ATP-bd_1"/>
</dbReference>
<evidence type="ECO:0000256" key="3">
    <source>
        <dbReference type="ARBA" id="ARBA00023015"/>
    </source>
</evidence>
<protein>
    <recommendedName>
        <fullName evidence="11">Fis family transcriptional regulator</fullName>
    </recommendedName>
</protein>
<dbReference type="Pfam" id="PF02954">
    <property type="entry name" value="HTH_8"/>
    <property type="match status" value="1"/>
</dbReference>
<dbReference type="InterPro" id="IPR002078">
    <property type="entry name" value="Sigma_54_int"/>
</dbReference>
<dbReference type="Gene3D" id="3.40.50.2300">
    <property type="match status" value="1"/>
</dbReference>
<dbReference type="InterPro" id="IPR009057">
    <property type="entry name" value="Homeodomain-like_sf"/>
</dbReference>
<evidence type="ECO:0000256" key="4">
    <source>
        <dbReference type="ARBA" id="ARBA00023125"/>
    </source>
</evidence>
<evidence type="ECO:0000313" key="10">
    <source>
        <dbReference type="Proteomes" id="UP000178435"/>
    </source>
</evidence>